<dbReference type="InterPro" id="IPR000408">
    <property type="entry name" value="Reg_chr_condens"/>
</dbReference>
<dbReference type="SUPFAM" id="SSF50985">
    <property type="entry name" value="RCC1/BLIP-II"/>
    <property type="match status" value="2"/>
</dbReference>
<dbReference type="eggNOG" id="COG5184">
    <property type="taxonomic scope" value="Bacteria"/>
</dbReference>
<dbReference type="Gene3D" id="2.130.10.30">
    <property type="entry name" value="Regulator of chromosome condensation 1/beta-lactamase-inhibitor protein II"/>
    <property type="match status" value="2"/>
</dbReference>
<protein>
    <recommendedName>
        <fullName evidence="3">RCC1-like domain-containing protein</fullName>
    </recommendedName>
</protein>
<dbReference type="Proteomes" id="UP000019365">
    <property type="component" value="Unassembled WGS sequence"/>
</dbReference>
<evidence type="ECO:0000256" key="2">
    <source>
        <dbReference type="SAM" id="SignalP"/>
    </source>
</evidence>
<organism evidence="4 5">
    <name type="scientific">Ruminococcus flavefaciens 007c</name>
    <dbReference type="NCBI Taxonomy" id="1341157"/>
    <lineage>
        <taxon>Bacteria</taxon>
        <taxon>Bacillati</taxon>
        <taxon>Bacillota</taxon>
        <taxon>Clostridia</taxon>
        <taxon>Eubacteriales</taxon>
        <taxon>Oscillospiraceae</taxon>
        <taxon>Ruminococcus</taxon>
    </lineage>
</organism>
<proteinExistence type="predicted"/>
<feature type="signal peptide" evidence="2">
    <location>
        <begin position="1"/>
        <end position="21"/>
    </location>
</feature>
<keyword evidence="2" id="KW-0732">Signal</keyword>
<comment type="caution">
    <text evidence="4">The sequence shown here is derived from an EMBL/GenBank/DDBJ whole genome shotgun (WGS) entry which is preliminary data.</text>
</comment>
<dbReference type="PATRIC" id="fig|1341157.4.peg.3175"/>
<evidence type="ECO:0000256" key="1">
    <source>
        <dbReference type="ARBA" id="ARBA00022737"/>
    </source>
</evidence>
<dbReference type="PANTHER" id="PTHR22870:SF466">
    <property type="entry name" value="ANKYRIN REPEAT-CONTAINING PROTEIN"/>
    <property type="match status" value="1"/>
</dbReference>
<dbReference type="AlphaFoldDB" id="W7UVP0"/>
<dbReference type="PRINTS" id="PR00633">
    <property type="entry name" value="RCCNDNSATION"/>
</dbReference>
<keyword evidence="5" id="KW-1185">Reference proteome</keyword>
<dbReference type="OrthoDB" id="27389at2"/>
<dbReference type="RefSeq" id="WP_037301503.1">
    <property type="nucleotide sequence ID" value="NZ_ATAX01000036.1"/>
</dbReference>
<dbReference type="PANTHER" id="PTHR22870">
    <property type="entry name" value="REGULATOR OF CHROMOSOME CONDENSATION"/>
    <property type="match status" value="1"/>
</dbReference>
<dbReference type="PROSITE" id="PS51257">
    <property type="entry name" value="PROKAR_LIPOPROTEIN"/>
    <property type="match status" value="1"/>
</dbReference>
<evidence type="ECO:0000259" key="3">
    <source>
        <dbReference type="Pfam" id="PF25390"/>
    </source>
</evidence>
<dbReference type="EMBL" id="ATAX01000036">
    <property type="protein sequence ID" value="EWM52402.1"/>
    <property type="molecule type" value="Genomic_DNA"/>
</dbReference>
<reference evidence="4 5" key="1">
    <citation type="journal article" date="2014" name="PLoS ONE">
        <title>Rumen cellulosomics: divergent fiber-degrading strategies revealed by comparative genome-wide analysis of six ruminococcal strains.</title>
        <authorList>
            <person name="Dassa B."/>
            <person name="Borovok I."/>
            <person name="Ruimy-Israeli V."/>
            <person name="Lamed R."/>
            <person name="Flint H.J."/>
            <person name="Duncan S.H."/>
            <person name="Henrissat B."/>
            <person name="Coutinho P."/>
            <person name="Morrison M."/>
            <person name="Mosoni P."/>
            <person name="Yeoman C.J."/>
            <person name="White B.A."/>
            <person name="Bayer E.A."/>
        </authorList>
    </citation>
    <scope>NUCLEOTIDE SEQUENCE [LARGE SCALE GENOMIC DNA]</scope>
    <source>
        <strain evidence="4 5">007c</strain>
    </source>
</reference>
<dbReference type="Pfam" id="PF25390">
    <property type="entry name" value="WD40_RLD"/>
    <property type="match status" value="1"/>
</dbReference>
<dbReference type="InterPro" id="IPR009091">
    <property type="entry name" value="RCC1/BLIP-II"/>
</dbReference>
<dbReference type="InterPro" id="IPR051210">
    <property type="entry name" value="Ub_ligase/GEF_domain"/>
</dbReference>
<sequence length="436" mass="47104">MKKLFIINILLCALTATLTSCSEKTISENKERKTKESRTVSTVTASAAEQTSENITLQTSSVSLENTTVTEAVSINVTNLPNIERISLGGSHTGFVTEDGSLYVWGCGFEYQLGNGEHSIAEKPIKIMDDVEKICFGFENSAAVTKDGSLYIWGKNKPIPDGPSGLFMNPATPEKIMEEVIAVSVGHNHTAIIKNDNTLYMWGDNYMGQLGNGKSGMHEYSDSPLKIMKDVRYISLGFLHSAAVTCDGSLYTWGCNRNGQLGNGKSGESEIESEPLKIMDNVQYVSLGGEQSAAITEDGSLYMWGQNDFGQVGNGKSGESEIQTEPVKIMDNVQYVSLGLNHSAAITKDGNLYMWGSNDSGQLGNGEEGYKAFSAVPIKIMDNVEAVKLGNGHSGALTKDGKLYMWGNNRLNGVGEIETDNGLVLVPTRIDIIDNS</sequence>
<evidence type="ECO:0000313" key="4">
    <source>
        <dbReference type="EMBL" id="EWM52402.1"/>
    </source>
</evidence>
<feature type="chain" id="PRO_5039206984" description="RCC1-like domain-containing protein" evidence="2">
    <location>
        <begin position="22"/>
        <end position="436"/>
    </location>
</feature>
<accession>W7UVP0</accession>
<dbReference type="PROSITE" id="PS50012">
    <property type="entry name" value="RCC1_3"/>
    <property type="match status" value="6"/>
</dbReference>
<gene>
    <name evidence="4" type="ORF">RF007C_13715</name>
</gene>
<evidence type="ECO:0000313" key="5">
    <source>
        <dbReference type="Proteomes" id="UP000019365"/>
    </source>
</evidence>
<name>W7UVP0_RUMFL</name>
<keyword evidence="1" id="KW-0677">Repeat</keyword>
<dbReference type="InterPro" id="IPR058923">
    <property type="entry name" value="RCC1-like_dom"/>
</dbReference>
<feature type="domain" description="RCC1-like" evidence="3">
    <location>
        <begin position="130"/>
        <end position="431"/>
    </location>
</feature>
<dbReference type="Pfam" id="PF13540">
    <property type="entry name" value="RCC1_2"/>
    <property type="match status" value="1"/>
</dbReference>